<dbReference type="Pfam" id="PF00691">
    <property type="entry name" value="OmpA"/>
    <property type="match status" value="1"/>
</dbReference>
<proteinExistence type="inferred from homology"/>
<dbReference type="Pfam" id="PF13677">
    <property type="entry name" value="MotB_plug"/>
    <property type="match status" value="1"/>
</dbReference>
<dbReference type="AlphaFoldDB" id="A0A5M9QJE9"/>
<dbReference type="RefSeq" id="WP_150337548.1">
    <property type="nucleotide sequence ID" value="NZ_JAERIX010000018.1"/>
</dbReference>
<keyword evidence="4 9" id="KW-0812">Transmembrane</keyword>
<dbReference type="PANTHER" id="PTHR30329:SF21">
    <property type="entry name" value="LIPOPROTEIN YIAD-RELATED"/>
    <property type="match status" value="1"/>
</dbReference>
<dbReference type="Gene3D" id="3.30.1330.60">
    <property type="entry name" value="OmpA-like domain"/>
    <property type="match status" value="1"/>
</dbReference>
<comment type="caution">
    <text evidence="11">The sequence shown here is derived from an EMBL/GenBank/DDBJ whole genome shotgun (WGS) entry which is preliminary data.</text>
</comment>
<dbReference type="InterPro" id="IPR025713">
    <property type="entry name" value="MotB-like_N_dom"/>
</dbReference>
<feature type="domain" description="OmpA-like" evidence="10">
    <location>
        <begin position="119"/>
        <end position="247"/>
    </location>
</feature>
<dbReference type="NCBIfam" id="NF006285">
    <property type="entry name" value="PRK08457.1"/>
    <property type="match status" value="1"/>
</dbReference>
<dbReference type="PANTHER" id="PTHR30329">
    <property type="entry name" value="STATOR ELEMENT OF FLAGELLAR MOTOR COMPLEX"/>
    <property type="match status" value="1"/>
</dbReference>
<reference evidence="11 12" key="1">
    <citation type="submission" date="2019-09" db="EMBL/GenBank/DDBJ databases">
        <title>Draft genome sequence of various Type strains from the CCUG.</title>
        <authorList>
            <person name="Pineiro-Iglesias B."/>
            <person name="Tunovic T."/>
            <person name="Unosson C."/>
            <person name="Inganas E."/>
            <person name="Ohlen M."/>
            <person name="Cardew S."/>
            <person name="Jensie-Markopoulos S."/>
            <person name="Salva-Serra F."/>
            <person name="Jaen-Luchoro D."/>
            <person name="Karlsson R."/>
            <person name="Svensson-Stadler L."/>
            <person name="Chun J."/>
            <person name="Moore E."/>
        </authorList>
    </citation>
    <scope>NUCLEOTIDE SEQUENCE [LARGE SCALE GENOMIC DNA]</scope>
    <source>
        <strain evidence="11 12">CCUG 32756T</strain>
    </source>
</reference>
<keyword evidence="11" id="KW-0966">Cell projection</keyword>
<sequence>MSKKKAQECPAGEKWAVPYADFLSLLLALFIALWAISSTESSKAKALSQALVTAFSNPPRSSVFQPIFQRPPDPGEVREDTEGKKPQTADGSASAVAVKDSIAQIQMLIQEGGVLEQIEQGITLRLPADLLFEEGRADLNNEEMITYVRRIAEIINKLPPEVKIDVRGYTDDKPLDKPLSSNARYKDLYELAAARAYAVMSNLLTNGVNPEKLSYSSYGKYSPVAPNTTLENRAKNNRVEIFLSSSPSSVRTIKSVLDSAGAGDGAGEQ</sequence>
<keyword evidence="11" id="KW-0282">Flagellum</keyword>
<dbReference type="InterPro" id="IPR050330">
    <property type="entry name" value="Bact_OuterMem_StrucFunc"/>
</dbReference>
<dbReference type="GO" id="GO:0005886">
    <property type="term" value="C:plasma membrane"/>
    <property type="evidence" value="ECO:0007669"/>
    <property type="project" value="UniProtKB-SubCell"/>
</dbReference>
<feature type="transmembrane region" description="Helical" evidence="9">
    <location>
        <begin position="15"/>
        <end position="36"/>
    </location>
</feature>
<evidence type="ECO:0000256" key="5">
    <source>
        <dbReference type="ARBA" id="ARBA00022989"/>
    </source>
</evidence>
<keyword evidence="6 7" id="KW-0472">Membrane</keyword>
<evidence type="ECO:0000256" key="8">
    <source>
        <dbReference type="SAM" id="MobiDB-lite"/>
    </source>
</evidence>
<dbReference type="InterPro" id="IPR006665">
    <property type="entry name" value="OmpA-like"/>
</dbReference>
<evidence type="ECO:0000259" key="10">
    <source>
        <dbReference type="PROSITE" id="PS51123"/>
    </source>
</evidence>
<evidence type="ECO:0000313" key="11">
    <source>
        <dbReference type="EMBL" id="KAA8708528.1"/>
    </source>
</evidence>
<evidence type="ECO:0000256" key="2">
    <source>
        <dbReference type="ARBA" id="ARBA00008914"/>
    </source>
</evidence>
<feature type="region of interest" description="Disordered" evidence="8">
    <location>
        <begin position="63"/>
        <end position="93"/>
    </location>
</feature>
<keyword evidence="11" id="KW-0969">Cilium</keyword>
<dbReference type="Proteomes" id="UP000323707">
    <property type="component" value="Unassembled WGS sequence"/>
</dbReference>
<dbReference type="CDD" id="cd07185">
    <property type="entry name" value="OmpA_C-like"/>
    <property type="match status" value="1"/>
</dbReference>
<dbReference type="EMBL" id="VXKE01000019">
    <property type="protein sequence ID" value="KAA8708528.1"/>
    <property type="molecule type" value="Genomic_DNA"/>
</dbReference>
<comment type="similarity">
    <text evidence="2">Belongs to the MotB family.</text>
</comment>
<name>A0A5M9QJE9_9HELI</name>
<evidence type="ECO:0000256" key="6">
    <source>
        <dbReference type="ARBA" id="ARBA00023136"/>
    </source>
</evidence>
<evidence type="ECO:0000256" key="9">
    <source>
        <dbReference type="SAM" id="Phobius"/>
    </source>
</evidence>
<accession>A0A5M9QJE9</accession>
<keyword evidence="5 9" id="KW-1133">Transmembrane helix</keyword>
<comment type="subcellular location">
    <subcellularLocation>
        <location evidence="1">Cell membrane</location>
        <topology evidence="1">Single-pass membrane protein</topology>
    </subcellularLocation>
</comment>
<feature type="compositionally biased region" description="Basic and acidic residues" evidence="8">
    <location>
        <begin position="73"/>
        <end position="87"/>
    </location>
</feature>
<organism evidence="11 12">
    <name type="scientific">Helicobacter canis</name>
    <dbReference type="NCBI Taxonomy" id="29419"/>
    <lineage>
        <taxon>Bacteria</taxon>
        <taxon>Pseudomonadati</taxon>
        <taxon>Campylobacterota</taxon>
        <taxon>Epsilonproteobacteria</taxon>
        <taxon>Campylobacterales</taxon>
        <taxon>Helicobacteraceae</taxon>
        <taxon>Helicobacter</taxon>
    </lineage>
</organism>
<dbReference type="PROSITE" id="PS51123">
    <property type="entry name" value="OMPA_2"/>
    <property type="match status" value="1"/>
</dbReference>
<protein>
    <submittedName>
        <fullName evidence="11">Flagellar motor protein MotB</fullName>
    </submittedName>
</protein>
<evidence type="ECO:0000256" key="3">
    <source>
        <dbReference type="ARBA" id="ARBA00022475"/>
    </source>
</evidence>
<evidence type="ECO:0000313" key="12">
    <source>
        <dbReference type="Proteomes" id="UP000323707"/>
    </source>
</evidence>
<evidence type="ECO:0000256" key="7">
    <source>
        <dbReference type="PROSITE-ProRule" id="PRU00473"/>
    </source>
</evidence>
<evidence type="ECO:0000256" key="4">
    <source>
        <dbReference type="ARBA" id="ARBA00022692"/>
    </source>
</evidence>
<keyword evidence="3" id="KW-1003">Cell membrane</keyword>
<evidence type="ECO:0000256" key="1">
    <source>
        <dbReference type="ARBA" id="ARBA00004162"/>
    </source>
</evidence>
<gene>
    <name evidence="11" type="primary">motB</name>
    <name evidence="11" type="ORF">F4V45_06305</name>
</gene>
<dbReference type="SUPFAM" id="SSF103088">
    <property type="entry name" value="OmpA-like"/>
    <property type="match status" value="1"/>
</dbReference>
<dbReference type="InterPro" id="IPR036737">
    <property type="entry name" value="OmpA-like_sf"/>
</dbReference>